<dbReference type="AlphaFoldDB" id="A0A0G0PYI5"/>
<evidence type="ECO:0000313" key="1">
    <source>
        <dbReference type="EMBL" id="KKR03210.1"/>
    </source>
</evidence>
<sequence length="149" mass="16700">MPVPAISRSDKKVISPEVLPDGKIMLRVPAFFKYKNGRKMIITPETLDGKNPDSPSMVQSPIVRAIKNAHEWRAKLESGEIASIAELARTLGYQHPYVTRILSLTTLAPDIVEAILNGNEPNGLSLEKLVSGFPDDWIEQRKFFKMESR</sequence>
<reference evidence="1 2" key="1">
    <citation type="journal article" date="2015" name="Nature">
        <title>rRNA introns, odd ribosomes, and small enigmatic genomes across a large radiation of phyla.</title>
        <authorList>
            <person name="Brown C.T."/>
            <person name="Hug L.A."/>
            <person name="Thomas B.C."/>
            <person name="Sharon I."/>
            <person name="Castelle C.J."/>
            <person name="Singh A."/>
            <person name="Wilkins M.J."/>
            <person name="Williams K.H."/>
            <person name="Banfield J.F."/>
        </authorList>
    </citation>
    <scope>NUCLEOTIDE SEQUENCE [LARGE SCALE GENOMIC DNA]</scope>
</reference>
<proteinExistence type="predicted"/>
<accession>A0A0G0PYI5</accession>
<dbReference type="SUPFAM" id="SSF109709">
    <property type="entry name" value="KorB DNA-binding domain-like"/>
    <property type="match status" value="1"/>
</dbReference>
<gene>
    <name evidence="1" type="ORF">UT30_C0035G0005</name>
</gene>
<name>A0A0G0PYI5_9BACT</name>
<dbReference type="Proteomes" id="UP000033935">
    <property type="component" value="Unassembled WGS sequence"/>
</dbReference>
<dbReference type="PATRIC" id="fig|1618995.3.peg.1037"/>
<dbReference type="EMBL" id="LBWG01000035">
    <property type="protein sequence ID" value="KKR03210.1"/>
    <property type="molecule type" value="Genomic_DNA"/>
</dbReference>
<comment type="caution">
    <text evidence="1">The sequence shown here is derived from an EMBL/GenBank/DDBJ whole genome shotgun (WGS) entry which is preliminary data.</text>
</comment>
<evidence type="ECO:0008006" key="3">
    <source>
        <dbReference type="Google" id="ProtNLM"/>
    </source>
</evidence>
<organism evidence="1 2">
    <name type="scientific">Candidatus Uhrbacteria bacterium GW2011_GWF2_39_13</name>
    <dbReference type="NCBI Taxonomy" id="1618995"/>
    <lineage>
        <taxon>Bacteria</taxon>
        <taxon>Candidatus Uhriibacteriota</taxon>
    </lineage>
</organism>
<dbReference type="Gene3D" id="1.10.10.2830">
    <property type="match status" value="1"/>
</dbReference>
<evidence type="ECO:0000313" key="2">
    <source>
        <dbReference type="Proteomes" id="UP000033935"/>
    </source>
</evidence>
<protein>
    <recommendedName>
        <fullName evidence="3">Phage-related protein</fullName>
    </recommendedName>
</protein>